<evidence type="ECO:0000256" key="7">
    <source>
        <dbReference type="ARBA" id="ARBA00023136"/>
    </source>
</evidence>
<feature type="transmembrane region" description="Helical" evidence="8">
    <location>
        <begin position="106"/>
        <end position="124"/>
    </location>
</feature>
<keyword evidence="10" id="KW-1185">Reference proteome</keyword>
<feature type="transmembrane region" description="Helical" evidence="8">
    <location>
        <begin position="293"/>
        <end position="313"/>
    </location>
</feature>
<feature type="transmembrane region" description="Helical" evidence="8">
    <location>
        <begin position="325"/>
        <end position="344"/>
    </location>
</feature>
<feature type="transmembrane region" description="Helical" evidence="8">
    <location>
        <begin position="77"/>
        <end position="94"/>
    </location>
</feature>
<dbReference type="RefSeq" id="WP_100415155.1">
    <property type="nucleotide sequence ID" value="NZ_PGEZ01000001.1"/>
</dbReference>
<evidence type="ECO:0000256" key="1">
    <source>
        <dbReference type="ARBA" id="ARBA00004651"/>
    </source>
</evidence>
<evidence type="ECO:0000256" key="6">
    <source>
        <dbReference type="ARBA" id="ARBA00022989"/>
    </source>
</evidence>
<keyword evidence="7 8" id="KW-0472">Membrane</keyword>
<dbReference type="PANTHER" id="PTHR30472">
    <property type="entry name" value="FERRIC ENTEROBACTIN TRANSPORT SYSTEM PERMEASE PROTEIN"/>
    <property type="match status" value="1"/>
</dbReference>
<organism evidence="9 10">
    <name type="scientific">Mumia flava</name>
    <dbReference type="NCBI Taxonomy" id="1348852"/>
    <lineage>
        <taxon>Bacteria</taxon>
        <taxon>Bacillati</taxon>
        <taxon>Actinomycetota</taxon>
        <taxon>Actinomycetes</taxon>
        <taxon>Propionibacteriales</taxon>
        <taxon>Nocardioidaceae</taxon>
        <taxon>Mumia</taxon>
    </lineage>
</organism>
<evidence type="ECO:0000313" key="9">
    <source>
        <dbReference type="EMBL" id="PJJ58317.1"/>
    </source>
</evidence>
<dbReference type="GO" id="GO:0033214">
    <property type="term" value="P:siderophore-iron import into cell"/>
    <property type="evidence" value="ECO:0007669"/>
    <property type="project" value="TreeGrafter"/>
</dbReference>
<evidence type="ECO:0000256" key="8">
    <source>
        <dbReference type="SAM" id="Phobius"/>
    </source>
</evidence>
<dbReference type="Pfam" id="PF01032">
    <property type="entry name" value="FecCD"/>
    <property type="match status" value="1"/>
</dbReference>
<accession>A0A2M9BK56</accession>
<feature type="transmembrane region" description="Helical" evidence="8">
    <location>
        <begin position="130"/>
        <end position="152"/>
    </location>
</feature>
<feature type="transmembrane region" description="Helical" evidence="8">
    <location>
        <begin position="25"/>
        <end position="44"/>
    </location>
</feature>
<dbReference type="EMBL" id="PGEZ01000001">
    <property type="protein sequence ID" value="PJJ58317.1"/>
    <property type="molecule type" value="Genomic_DNA"/>
</dbReference>
<keyword evidence="5 8" id="KW-0812">Transmembrane</keyword>
<evidence type="ECO:0000256" key="5">
    <source>
        <dbReference type="ARBA" id="ARBA00022692"/>
    </source>
</evidence>
<evidence type="ECO:0000256" key="4">
    <source>
        <dbReference type="ARBA" id="ARBA00022475"/>
    </source>
</evidence>
<dbReference type="Proteomes" id="UP000230842">
    <property type="component" value="Unassembled WGS sequence"/>
</dbReference>
<dbReference type="PANTHER" id="PTHR30472:SF1">
    <property type="entry name" value="FE(3+) DICITRATE TRANSPORT SYSTEM PERMEASE PROTEIN FECC-RELATED"/>
    <property type="match status" value="1"/>
</dbReference>
<comment type="similarity">
    <text evidence="2">Belongs to the binding-protein-dependent transport system permease family. FecCD subfamily.</text>
</comment>
<dbReference type="OrthoDB" id="9782305at2"/>
<dbReference type="FunFam" id="1.10.3470.10:FF:000001">
    <property type="entry name" value="Vitamin B12 ABC transporter permease BtuC"/>
    <property type="match status" value="1"/>
</dbReference>
<dbReference type="InterPro" id="IPR037294">
    <property type="entry name" value="ABC_BtuC-like"/>
</dbReference>
<protein>
    <submittedName>
        <fullName evidence="9">Iron complex transport system permease protein</fullName>
    </submittedName>
</protein>
<dbReference type="Gene3D" id="1.10.3470.10">
    <property type="entry name" value="ABC transporter involved in vitamin B12 uptake, BtuC"/>
    <property type="match status" value="1"/>
</dbReference>
<dbReference type="InterPro" id="IPR000522">
    <property type="entry name" value="ABC_transptr_permease_BtuC"/>
</dbReference>
<dbReference type="GO" id="GO:0022857">
    <property type="term" value="F:transmembrane transporter activity"/>
    <property type="evidence" value="ECO:0007669"/>
    <property type="project" value="InterPro"/>
</dbReference>
<proteinExistence type="inferred from homology"/>
<comment type="subcellular location">
    <subcellularLocation>
        <location evidence="1">Cell membrane</location>
        <topology evidence="1">Multi-pass membrane protein</topology>
    </subcellularLocation>
</comment>
<dbReference type="AlphaFoldDB" id="A0A2M9BK56"/>
<evidence type="ECO:0000313" key="10">
    <source>
        <dbReference type="Proteomes" id="UP000230842"/>
    </source>
</evidence>
<dbReference type="GO" id="GO:0005886">
    <property type="term" value="C:plasma membrane"/>
    <property type="evidence" value="ECO:0007669"/>
    <property type="project" value="UniProtKB-SubCell"/>
</dbReference>
<dbReference type="CDD" id="cd06550">
    <property type="entry name" value="TM_ABC_iron-siderophores_like"/>
    <property type="match status" value="1"/>
</dbReference>
<keyword evidence="4" id="KW-1003">Cell membrane</keyword>
<sequence>MTTLERPRPAPAPPTRRGARTRGTILLGLVVLVVASCVLSVLVGSGDLGPGRAWQVLWRDDGSDAALILRELRVPRTVVALLVGVALGVAGALAQSLTRNPLADPGLLGINAGASLAVVLVFALTGVAAALLSLSAAWLGAGLAAAAVYALGSVGRRSASPARLALAGIAFTAAVTAIVQGVVLLDQQAFNEFRFWIAGSLQGRGYDVAALIAPFVLLGVVTAVVIAPSLNALALGDEAGRALGASARRTRGLAFLAIVLLCGSATAAAGPIAFVGLGVPFLARAWLGSDQRWVMPACVLLGPVVLLVADVLARIVVAQEVPVGIVTALLGGPLFLAIVVRPRIEAL</sequence>
<feature type="transmembrane region" description="Helical" evidence="8">
    <location>
        <begin position="164"/>
        <end position="185"/>
    </location>
</feature>
<comment type="caution">
    <text evidence="9">The sequence shown here is derived from an EMBL/GenBank/DDBJ whole genome shotgun (WGS) entry which is preliminary data.</text>
</comment>
<reference evidence="9 10" key="1">
    <citation type="submission" date="2017-11" db="EMBL/GenBank/DDBJ databases">
        <title>Genomic Encyclopedia of Archaeal and Bacterial Type Strains, Phase II (KMG-II): From Individual Species to Whole Genera.</title>
        <authorList>
            <person name="Goeker M."/>
        </authorList>
    </citation>
    <scope>NUCLEOTIDE SEQUENCE [LARGE SCALE GENOMIC DNA]</scope>
    <source>
        <strain evidence="9 10">DSM 27763</strain>
    </source>
</reference>
<keyword evidence="3" id="KW-0813">Transport</keyword>
<evidence type="ECO:0000256" key="2">
    <source>
        <dbReference type="ARBA" id="ARBA00007935"/>
    </source>
</evidence>
<name>A0A2M9BK56_9ACTN</name>
<feature type="transmembrane region" description="Helical" evidence="8">
    <location>
        <begin position="205"/>
        <end position="233"/>
    </location>
</feature>
<evidence type="ECO:0000256" key="3">
    <source>
        <dbReference type="ARBA" id="ARBA00022448"/>
    </source>
</evidence>
<keyword evidence="6 8" id="KW-1133">Transmembrane helix</keyword>
<gene>
    <name evidence="9" type="ORF">CLV56_2568</name>
</gene>
<dbReference type="SUPFAM" id="SSF81345">
    <property type="entry name" value="ABC transporter involved in vitamin B12 uptake, BtuC"/>
    <property type="match status" value="1"/>
</dbReference>
<feature type="transmembrane region" description="Helical" evidence="8">
    <location>
        <begin position="253"/>
        <end position="281"/>
    </location>
</feature>